<dbReference type="KEGG" id="mhu:Mhun_1270"/>
<dbReference type="HOGENOM" id="CLU_014655_1_0_2"/>
<dbReference type="InterPro" id="IPR044097">
    <property type="entry name" value="Bds1/SdsA1_MBL-fold"/>
</dbReference>
<evidence type="ECO:0000313" key="6">
    <source>
        <dbReference type="EMBL" id="ABD41013.1"/>
    </source>
</evidence>
<dbReference type="FunFam" id="3.60.15.30:FF:000001">
    <property type="entry name" value="Alkyl/aryl-sulfatase BDS1"/>
    <property type="match status" value="1"/>
</dbReference>
<keyword evidence="7" id="KW-1185">Reference proteome</keyword>
<dbReference type="PANTHER" id="PTHR43223">
    <property type="entry name" value="ALKYL/ARYL-SULFATASE"/>
    <property type="match status" value="1"/>
</dbReference>
<feature type="domain" description="Metallo-beta-lactamase" evidence="5">
    <location>
        <begin position="131"/>
        <end position="353"/>
    </location>
</feature>
<dbReference type="SUPFAM" id="SSF55718">
    <property type="entry name" value="SCP-like"/>
    <property type="match status" value="1"/>
</dbReference>
<dbReference type="SMART" id="SM00849">
    <property type="entry name" value="Lactamase_B"/>
    <property type="match status" value="1"/>
</dbReference>
<dbReference type="CDD" id="cd07710">
    <property type="entry name" value="arylsulfatase_Sdsa1-like_MBL-fold"/>
    <property type="match status" value="1"/>
</dbReference>
<dbReference type="InterPro" id="IPR029228">
    <property type="entry name" value="Alkyl_sulf_dimr"/>
</dbReference>
<dbReference type="GO" id="GO:0046983">
    <property type="term" value="F:protein dimerization activity"/>
    <property type="evidence" value="ECO:0007669"/>
    <property type="project" value="InterPro"/>
</dbReference>
<dbReference type="GO" id="GO:0018909">
    <property type="term" value="P:dodecyl sulfate metabolic process"/>
    <property type="evidence" value="ECO:0007669"/>
    <property type="project" value="InterPro"/>
</dbReference>
<keyword evidence="3" id="KW-0862">Zinc</keyword>
<dbReference type="InterPro" id="IPR038536">
    <property type="entry name" value="Alkyl/aryl-sulf_dimr_sf"/>
</dbReference>
<dbReference type="InterPro" id="IPR036866">
    <property type="entry name" value="RibonucZ/Hydroxyglut_hydro"/>
</dbReference>
<dbReference type="Pfam" id="PF00753">
    <property type="entry name" value="Lactamase_B"/>
    <property type="match status" value="1"/>
</dbReference>
<dbReference type="Proteomes" id="UP000001941">
    <property type="component" value="Chromosome"/>
</dbReference>
<dbReference type="SUPFAM" id="SSF56281">
    <property type="entry name" value="Metallo-hydrolase/oxidoreductase"/>
    <property type="match status" value="1"/>
</dbReference>
<evidence type="ECO:0000256" key="4">
    <source>
        <dbReference type="ARBA" id="ARBA00033751"/>
    </source>
</evidence>
<dbReference type="Gene3D" id="3.30.1050.10">
    <property type="entry name" value="SCP2 sterol-binding domain"/>
    <property type="match status" value="1"/>
</dbReference>
<dbReference type="PANTHER" id="PTHR43223:SF1">
    <property type="entry name" value="ALKYL_ARYL-SULFATASE BDS1"/>
    <property type="match status" value="1"/>
</dbReference>
<evidence type="ECO:0000313" key="7">
    <source>
        <dbReference type="Proteomes" id="UP000001941"/>
    </source>
</evidence>
<organism evidence="6 7">
    <name type="scientific">Methanospirillum hungatei JF-1 (strain ATCC 27890 / DSM 864 / NBRC 100397 / JF-1)</name>
    <dbReference type="NCBI Taxonomy" id="323259"/>
    <lineage>
        <taxon>Archaea</taxon>
        <taxon>Methanobacteriati</taxon>
        <taxon>Methanobacteriota</taxon>
        <taxon>Stenosarchaea group</taxon>
        <taxon>Methanomicrobia</taxon>
        <taxon>Methanomicrobiales</taxon>
        <taxon>Methanospirillaceae</taxon>
        <taxon>Methanospirillum</taxon>
    </lineage>
</organism>
<accession>Q2FNU5</accession>
<comment type="similarity">
    <text evidence="4">Belongs to the metallo-beta-lactamase superfamily. Type III sulfatase family.</text>
</comment>
<dbReference type="EnsemblBacteria" id="ABD41013">
    <property type="protein sequence ID" value="ABD41013"/>
    <property type="gene ID" value="Mhun_1270"/>
</dbReference>
<evidence type="ECO:0000259" key="5">
    <source>
        <dbReference type="SMART" id="SM00849"/>
    </source>
</evidence>
<dbReference type="Gene3D" id="3.60.15.30">
    <property type="entry name" value="Metallo-beta-lactamase domain"/>
    <property type="match status" value="1"/>
</dbReference>
<dbReference type="EMBL" id="CP000254">
    <property type="protein sequence ID" value="ABD41013.1"/>
    <property type="molecule type" value="Genomic_DNA"/>
</dbReference>
<dbReference type="eggNOG" id="arCOG00508">
    <property type="taxonomic scope" value="Archaea"/>
</dbReference>
<dbReference type="InterPro" id="IPR001279">
    <property type="entry name" value="Metallo-B-lactamas"/>
</dbReference>
<dbReference type="STRING" id="323259.Mhun_1270"/>
<dbReference type="GO" id="GO:0018741">
    <property type="term" value="F:linear primary-alkylsulfatase activity"/>
    <property type="evidence" value="ECO:0007669"/>
    <property type="project" value="InterPro"/>
</dbReference>
<protein>
    <submittedName>
        <fullName evidence="6">Beta-lactamase-like protein</fullName>
    </submittedName>
</protein>
<evidence type="ECO:0000256" key="3">
    <source>
        <dbReference type="ARBA" id="ARBA00022833"/>
    </source>
</evidence>
<keyword evidence="2" id="KW-0378">Hydrolase</keyword>
<proteinExistence type="inferred from homology"/>
<name>Q2FNU5_METHJ</name>
<reference evidence="7" key="1">
    <citation type="journal article" date="2016" name="Stand. Genomic Sci.">
        <title>Complete genome sequence of Methanospirillum hungatei type strain JF1.</title>
        <authorList>
            <person name="Gunsalus R.P."/>
            <person name="Cook L.E."/>
            <person name="Crable B."/>
            <person name="Rohlin L."/>
            <person name="McDonald E."/>
            <person name="Mouttaki H."/>
            <person name="Sieber J.R."/>
            <person name="Poweleit N."/>
            <person name="Zhou H."/>
            <person name="Lapidus A.L."/>
            <person name="Daligault H.E."/>
            <person name="Land M."/>
            <person name="Gilna P."/>
            <person name="Ivanova N."/>
            <person name="Kyrpides N."/>
            <person name="Culley D.E."/>
            <person name="McInerney M.J."/>
        </authorList>
    </citation>
    <scope>NUCLEOTIDE SEQUENCE [LARGE SCALE GENOMIC DNA]</scope>
    <source>
        <strain evidence="7">ATCC 27890 / DSM 864 / NBRC 100397 / JF-1</strain>
    </source>
</reference>
<sequence length="654" mass="73500">MLCSHMKFFRVLISILCLVLICGTGFADNRNDASEYTIAIHEKMNDTPAWDNNDEDFDFATRGFIATDDPLTIPSVYPGYISWDMEAYKYLNNDTRPDTINPLLYRQSQLNNINGLFEVTDGIYQVRGYDVTSMSLIKGDTGWIVIDPMTSVETAQAAMELVNRSLGDFPVKAVIYSHPHADHYQGVKGVITEEEVKTGDVQIIAPEHFMEHALSENVYAGNAMQRRATYQYGIQLPKDAKGNVDIGLGKSPSVGVASLIAPTIDITHTGQKVSIDGIDMEFHLTTNTEAPVELDIWFPQKKALLMAEDCTATLHNVLTLRGAQVRDPLAWANALDEARQLYGDQAEVVFCSHHWPRFGNDKVIELLENQRDLYKYINDQTLNLINKGYTMDEIASMIEPPESLREFWYTYGFYGQIYMGVKATYQKYLGFYDGNPINLKRLPPEEFASYMTEYMGGAESTMIRLQEHYDAGEYELVASIAHYLVFADPTNMAAREIEAAALEQLGYQTESGTARNAYLSAAQDLRREEPIKEMSGISEDIMKAMTMSQLLDYISVRVNKEKVNGENYQMNLILSDSGDKALIQVKNDVLVYRVDVQSSEADVTVTMPRKTLEQLALNPTLALEDVTVTGDSGLFDRFVSMLDVFDPGFNIVLP</sequence>
<dbReference type="InterPro" id="IPR052195">
    <property type="entry name" value="Bact_Alkyl/Aryl-Sulfatase"/>
</dbReference>
<dbReference type="Pfam" id="PF14864">
    <property type="entry name" value="Alkyl_sulf_C"/>
    <property type="match status" value="1"/>
</dbReference>
<gene>
    <name evidence="6" type="ordered locus">Mhun_1270</name>
</gene>
<dbReference type="InterPro" id="IPR029229">
    <property type="entry name" value="Alkyl_sulf_C"/>
</dbReference>
<evidence type="ECO:0000256" key="2">
    <source>
        <dbReference type="ARBA" id="ARBA00022801"/>
    </source>
</evidence>
<keyword evidence="1" id="KW-0479">Metal-binding</keyword>
<dbReference type="InterPro" id="IPR036527">
    <property type="entry name" value="SCP2_sterol-bd_dom_sf"/>
</dbReference>
<evidence type="ECO:0000256" key="1">
    <source>
        <dbReference type="ARBA" id="ARBA00022723"/>
    </source>
</evidence>
<dbReference type="AlphaFoldDB" id="Q2FNU5"/>
<dbReference type="Gene3D" id="1.25.40.880">
    <property type="entry name" value="Alkyl sulfatase, dimerisation domain"/>
    <property type="match status" value="1"/>
</dbReference>
<dbReference type="InParanoid" id="Q2FNU5"/>
<dbReference type="Pfam" id="PF14863">
    <property type="entry name" value="Alkyl_sulf_dimr"/>
    <property type="match status" value="1"/>
</dbReference>
<dbReference type="GO" id="GO:0046872">
    <property type="term" value="F:metal ion binding"/>
    <property type="evidence" value="ECO:0007669"/>
    <property type="project" value="UniProtKB-KW"/>
</dbReference>